<reference evidence="2" key="1">
    <citation type="submission" date="2016-11" db="EMBL/GenBank/DDBJ databases">
        <authorList>
            <person name="Varghese N."/>
            <person name="Submissions S."/>
        </authorList>
    </citation>
    <scope>NUCLEOTIDE SEQUENCE [LARGE SCALE GENOMIC DNA]</scope>
    <source>
        <strain evidence="2">DSM 26349</strain>
    </source>
</reference>
<proteinExistence type="predicted"/>
<evidence type="ECO:0000313" key="1">
    <source>
        <dbReference type="EMBL" id="SHJ13980.1"/>
    </source>
</evidence>
<organism evidence="1 2">
    <name type="scientific">Aequorivita viscosa</name>
    <dbReference type="NCBI Taxonomy" id="797419"/>
    <lineage>
        <taxon>Bacteria</taxon>
        <taxon>Pseudomonadati</taxon>
        <taxon>Bacteroidota</taxon>
        <taxon>Flavobacteriia</taxon>
        <taxon>Flavobacteriales</taxon>
        <taxon>Flavobacteriaceae</taxon>
        <taxon>Aequorivita</taxon>
    </lineage>
</organism>
<dbReference type="OrthoDB" id="982962at2"/>
<dbReference type="RefSeq" id="WP_073217545.1">
    <property type="nucleotide sequence ID" value="NZ_FNNS01000010.1"/>
</dbReference>
<gene>
    <name evidence="1" type="ORF">SAMN04487908_11030</name>
</gene>
<dbReference type="STRING" id="797419.SAMN05216556_11046"/>
<dbReference type="AlphaFoldDB" id="A0A1M6GVS3"/>
<evidence type="ECO:0000313" key="2">
    <source>
        <dbReference type="Proteomes" id="UP000184172"/>
    </source>
</evidence>
<name>A0A1M6GVS3_9FLAO</name>
<protein>
    <submittedName>
        <fullName evidence="1">Uncharacterized protein</fullName>
    </submittedName>
</protein>
<sequence length="97" mass="11481">MSFLERLFGIFKSKPEVQPKITDEKEGCAFCWGYQEYDSQSRTANHDKQIDVKNHRDKHVKVGKFMVEHVEGFKNKKRIIMRCPKCGGKRIKYKEKS</sequence>
<keyword evidence="2" id="KW-1185">Reference proteome</keyword>
<dbReference type="EMBL" id="FQYV01000010">
    <property type="protein sequence ID" value="SHJ13980.1"/>
    <property type="molecule type" value="Genomic_DNA"/>
</dbReference>
<accession>A0A1M6GVS3</accession>
<dbReference type="Proteomes" id="UP000184172">
    <property type="component" value="Unassembled WGS sequence"/>
</dbReference>